<dbReference type="AlphaFoldDB" id="A0A9P4ILM6"/>
<reference evidence="3" key="1">
    <citation type="journal article" date="2020" name="Stud. Mycol.">
        <title>101 Dothideomycetes genomes: a test case for predicting lifestyles and emergence of pathogens.</title>
        <authorList>
            <person name="Haridas S."/>
            <person name="Albert R."/>
            <person name="Binder M."/>
            <person name="Bloem J."/>
            <person name="Labutti K."/>
            <person name="Salamov A."/>
            <person name="Andreopoulos B."/>
            <person name="Baker S."/>
            <person name="Barry K."/>
            <person name="Bills G."/>
            <person name="Bluhm B."/>
            <person name="Cannon C."/>
            <person name="Castanera R."/>
            <person name="Culley D."/>
            <person name="Daum C."/>
            <person name="Ezra D."/>
            <person name="Gonzalez J."/>
            <person name="Henrissat B."/>
            <person name="Kuo A."/>
            <person name="Liang C."/>
            <person name="Lipzen A."/>
            <person name="Lutzoni F."/>
            <person name="Magnuson J."/>
            <person name="Mondo S."/>
            <person name="Nolan M."/>
            <person name="Ohm R."/>
            <person name="Pangilinan J."/>
            <person name="Park H.-J."/>
            <person name="Ramirez L."/>
            <person name="Alfaro M."/>
            <person name="Sun H."/>
            <person name="Tritt A."/>
            <person name="Yoshinaga Y."/>
            <person name="Zwiers L.-H."/>
            <person name="Turgeon B."/>
            <person name="Goodwin S."/>
            <person name="Spatafora J."/>
            <person name="Crous P."/>
            <person name="Grigoriev I."/>
        </authorList>
    </citation>
    <scope>NUCLEOTIDE SEQUENCE</scope>
    <source>
        <strain evidence="3">CBS 133067</strain>
    </source>
</reference>
<feature type="region of interest" description="Disordered" evidence="1">
    <location>
        <begin position="106"/>
        <end position="166"/>
    </location>
</feature>
<sequence>MVYPQIFATGPDPASPSKGIAWVGVVSNWSTPIEGSTYTGTYTGTPSGTITVSYDKGRHDSTTFVLNVATYTTGLSSIAQGIKFTFPPPVAAAAATTSASINTSGSARTSSIITTSPAAPTTTTPTPTTSSPSPSSSSSSSGSSIPSTSSSASPTRATISPNPIPHNGNPVSGGAAAGIAIGCLAAGAILASLLFFLFCLPKARKRRDYERAPLEMNNVPPMNGAKGGATTTTTSSGLEGAAAIVENHLPQTVPDRTIADGLSSLKTSISNHVLSYYHIAPSQEKTSALNLATVLGNNTPVSVDKLSGMMMSTRTRPAAMRFTLAWIIISRLGLDGDPAATFLPWQFLSCVQSMSKPGGDDAVRAAFLSKWRTITAYLSSQNFGQNNITDNDPRNEHIGKAVADADSILQPYANPREDNAQRQRNLEEIMKRAVRFAYTLFAHPSSFKFDWQANADSLVVFPGMQQVTDEAGAPLHPTRSFGEKEVARV</sequence>
<evidence type="ECO:0000313" key="3">
    <source>
        <dbReference type="EMBL" id="KAF2101543.1"/>
    </source>
</evidence>
<keyword evidence="2" id="KW-1133">Transmembrane helix</keyword>
<dbReference type="Proteomes" id="UP000799772">
    <property type="component" value="Unassembled WGS sequence"/>
</dbReference>
<dbReference type="PANTHER" id="PTHR16861:SF4">
    <property type="entry name" value="SH3 DOMAIN PROTEIN (AFU_ORTHOLOGUE AFUA_1G13610)"/>
    <property type="match status" value="1"/>
</dbReference>
<organism evidence="3 4">
    <name type="scientific">Rhizodiscina lignyota</name>
    <dbReference type="NCBI Taxonomy" id="1504668"/>
    <lineage>
        <taxon>Eukaryota</taxon>
        <taxon>Fungi</taxon>
        <taxon>Dikarya</taxon>
        <taxon>Ascomycota</taxon>
        <taxon>Pezizomycotina</taxon>
        <taxon>Dothideomycetes</taxon>
        <taxon>Pleosporomycetidae</taxon>
        <taxon>Aulographales</taxon>
        <taxon>Rhizodiscinaceae</taxon>
        <taxon>Rhizodiscina</taxon>
    </lineage>
</organism>
<evidence type="ECO:0000256" key="2">
    <source>
        <dbReference type="SAM" id="Phobius"/>
    </source>
</evidence>
<dbReference type="PANTHER" id="PTHR16861">
    <property type="entry name" value="GLYCOPROTEIN 38"/>
    <property type="match status" value="1"/>
</dbReference>
<feature type="compositionally biased region" description="Low complexity" evidence="1">
    <location>
        <begin position="106"/>
        <end position="161"/>
    </location>
</feature>
<feature type="region of interest" description="Disordered" evidence="1">
    <location>
        <begin position="212"/>
        <end position="235"/>
    </location>
</feature>
<keyword evidence="2" id="KW-0472">Membrane</keyword>
<dbReference type="EMBL" id="ML978123">
    <property type="protein sequence ID" value="KAF2101543.1"/>
    <property type="molecule type" value="Genomic_DNA"/>
</dbReference>
<keyword evidence="2" id="KW-0812">Transmembrane</keyword>
<protein>
    <submittedName>
        <fullName evidence="3">Uncharacterized protein</fullName>
    </submittedName>
</protein>
<evidence type="ECO:0000313" key="4">
    <source>
        <dbReference type="Proteomes" id="UP000799772"/>
    </source>
</evidence>
<keyword evidence="4" id="KW-1185">Reference proteome</keyword>
<comment type="caution">
    <text evidence="3">The sequence shown here is derived from an EMBL/GenBank/DDBJ whole genome shotgun (WGS) entry which is preliminary data.</text>
</comment>
<feature type="transmembrane region" description="Helical" evidence="2">
    <location>
        <begin position="175"/>
        <end position="200"/>
    </location>
</feature>
<dbReference type="OrthoDB" id="5421765at2759"/>
<proteinExistence type="predicted"/>
<evidence type="ECO:0000256" key="1">
    <source>
        <dbReference type="SAM" id="MobiDB-lite"/>
    </source>
</evidence>
<feature type="region of interest" description="Disordered" evidence="1">
    <location>
        <begin position="470"/>
        <end position="489"/>
    </location>
</feature>
<gene>
    <name evidence="3" type="ORF">NA57DRAFT_53500</name>
</gene>
<accession>A0A9P4ILM6</accession>
<name>A0A9P4ILM6_9PEZI</name>